<keyword evidence="3" id="KW-1185">Reference proteome</keyword>
<evidence type="ECO:0000256" key="1">
    <source>
        <dbReference type="SAM" id="MobiDB-lite"/>
    </source>
</evidence>
<proteinExistence type="predicted"/>
<reference evidence="2 3" key="1">
    <citation type="submission" date="2020-02" db="EMBL/GenBank/DDBJ databases">
        <authorList>
            <person name="Ferguson B K."/>
        </authorList>
    </citation>
    <scope>NUCLEOTIDE SEQUENCE [LARGE SCALE GENOMIC DNA]</scope>
</reference>
<feature type="compositionally biased region" description="Basic and acidic residues" evidence="1">
    <location>
        <begin position="58"/>
        <end position="74"/>
    </location>
</feature>
<dbReference type="Proteomes" id="UP000479190">
    <property type="component" value="Unassembled WGS sequence"/>
</dbReference>
<gene>
    <name evidence="2" type="ORF">TBRA_LOCUS15364</name>
</gene>
<protein>
    <submittedName>
        <fullName evidence="2">Uncharacterized protein</fullName>
    </submittedName>
</protein>
<accession>A0A6H5J2C3</accession>
<organism evidence="2 3">
    <name type="scientific">Trichogramma brassicae</name>
    <dbReference type="NCBI Taxonomy" id="86971"/>
    <lineage>
        <taxon>Eukaryota</taxon>
        <taxon>Metazoa</taxon>
        <taxon>Ecdysozoa</taxon>
        <taxon>Arthropoda</taxon>
        <taxon>Hexapoda</taxon>
        <taxon>Insecta</taxon>
        <taxon>Pterygota</taxon>
        <taxon>Neoptera</taxon>
        <taxon>Endopterygota</taxon>
        <taxon>Hymenoptera</taxon>
        <taxon>Apocrita</taxon>
        <taxon>Proctotrupomorpha</taxon>
        <taxon>Chalcidoidea</taxon>
        <taxon>Trichogrammatidae</taxon>
        <taxon>Trichogramma</taxon>
    </lineage>
</organism>
<feature type="compositionally biased region" description="Basic and acidic residues" evidence="1">
    <location>
        <begin position="107"/>
        <end position="120"/>
    </location>
</feature>
<feature type="region of interest" description="Disordered" evidence="1">
    <location>
        <begin position="43"/>
        <end position="120"/>
    </location>
</feature>
<dbReference type="AlphaFoldDB" id="A0A6H5J2C3"/>
<dbReference type="EMBL" id="CADCXV010001348">
    <property type="protein sequence ID" value="CAB0043776.1"/>
    <property type="molecule type" value="Genomic_DNA"/>
</dbReference>
<name>A0A6H5J2C3_9HYME</name>
<feature type="compositionally biased region" description="Low complexity" evidence="1">
    <location>
        <begin position="43"/>
        <end position="57"/>
    </location>
</feature>
<evidence type="ECO:0000313" key="2">
    <source>
        <dbReference type="EMBL" id="CAB0043776.1"/>
    </source>
</evidence>
<evidence type="ECO:0000313" key="3">
    <source>
        <dbReference type="Proteomes" id="UP000479190"/>
    </source>
</evidence>
<sequence length="120" mass="13487">MILRLYDDEDDCDDNSITVNFRAIRRTKTHEIVSRDESKRCCPFPSAASPAASPPASFDRRDAARDAARAREFCAPRVRPRVPTPASPSAAQRGRELGKGRASRALRARDQRLEKRYSVT</sequence>